<dbReference type="PROSITE" id="PS00839">
    <property type="entry name" value="SUMT_1"/>
    <property type="match status" value="1"/>
</dbReference>
<dbReference type="Pfam" id="PF00590">
    <property type="entry name" value="TP_methylase"/>
    <property type="match status" value="1"/>
</dbReference>
<proteinExistence type="predicted"/>
<evidence type="ECO:0000313" key="8">
    <source>
        <dbReference type="EMBL" id="NYI41027.1"/>
    </source>
</evidence>
<keyword evidence="8" id="KW-0456">Lyase</keyword>
<feature type="domain" description="Tetrapyrrole methylase" evidence="7">
    <location>
        <begin position="162"/>
        <end position="368"/>
    </location>
</feature>
<dbReference type="AlphaFoldDB" id="A0A7Z0CJQ7"/>
<keyword evidence="5" id="KW-0627">Porphyrin biosynthesis</keyword>
<dbReference type="InterPro" id="IPR050161">
    <property type="entry name" value="Siro_Cobalamin_biosynth"/>
</dbReference>
<dbReference type="PANTHER" id="PTHR45790">
    <property type="entry name" value="SIROHEME SYNTHASE-RELATED"/>
    <property type="match status" value="1"/>
</dbReference>
<dbReference type="FunFam" id="3.40.1010.10:FF:000001">
    <property type="entry name" value="Siroheme synthase"/>
    <property type="match status" value="1"/>
</dbReference>
<evidence type="ECO:0000256" key="6">
    <source>
        <dbReference type="PIRSR" id="PIRSR036426-1"/>
    </source>
</evidence>
<dbReference type="GO" id="GO:0051266">
    <property type="term" value="F:sirohydrochlorin ferrochelatase activity"/>
    <property type="evidence" value="ECO:0007669"/>
    <property type="project" value="InterPro"/>
</dbReference>
<dbReference type="OrthoDB" id="9815856at2"/>
<dbReference type="InterPro" id="IPR003043">
    <property type="entry name" value="Uropor_MeTrfase_CS"/>
</dbReference>
<dbReference type="Gene3D" id="3.40.50.720">
    <property type="entry name" value="NAD(P)-binding Rossmann-like Domain"/>
    <property type="match status" value="1"/>
</dbReference>
<dbReference type="InterPro" id="IPR000878">
    <property type="entry name" value="4pyrrol_Mease"/>
</dbReference>
<dbReference type="SUPFAM" id="SSF51735">
    <property type="entry name" value="NAD(P)-binding Rossmann-fold domains"/>
    <property type="match status" value="1"/>
</dbReference>
<dbReference type="EC" id="2.1.1.107" evidence="1"/>
<dbReference type="InterPro" id="IPR014776">
    <property type="entry name" value="4pyrrole_Mease_sub2"/>
</dbReference>
<dbReference type="PIRSF" id="PIRSF036426">
    <property type="entry name" value="Sirohaem_synth"/>
    <property type="match status" value="1"/>
</dbReference>
<evidence type="ECO:0000256" key="5">
    <source>
        <dbReference type="ARBA" id="ARBA00023244"/>
    </source>
</evidence>
<dbReference type="Gene3D" id="3.30.950.10">
    <property type="entry name" value="Methyltransferase, Cobalt-precorrin-4 Transmethylase, Domain 2"/>
    <property type="match status" value="1"/>
</dbReference>
<feature type="active site" description="Proton acceptor" evidence="6">
    <location>
        <position position="192"/>
    </location>
</feature>
<keyword evidence="3 8" id="KW-0808">Transferase</keyword>
<dbReference type="GO" id="GO:0009236">
    <property type="term" value="P:cobalamin biosynthetic process"/>
    <property type="evidence" value="ECO:0007669"/>
    <property type="project" value="InterPro"/>
</dbReference>
<organism evidence="8 9">
    <name type="scientific">Demequina lutea</name>
    <dbReference type="NCBI Taxonomy" id="431489"/>
    <lineage>
        <taxon>Bacteria</taxon>
        <taxon>Bacillati</taxon>
        <taxon>Actinomycetota</taxon>
        <taxon>Actinomycetes</taxon>
        <taxon>Micrococcales</taxon>
        <taxon>Demequinaceae</taxon>
        <taxon>Demequina</taxon>
    </lineage>
</organism>
<dbReference type="InterPro" id="IPR006366">
    <property type="entry name" value="CobA/CysG_C"/>
</dbReference>
<keyword evidence="2 8" id="KW-0489">Methyltransferase</keyword>
<dbReference type="EMBL" id="JACBZO010000001">
    <property type="protein sequence ID" value="NYI41027.1"/>
    <property type="molecule type" value="Genomic_DNA"/>
</dbReference>
<dbReference type="NCBIfam" id="NF004790">
    <property type="entry name" value="PRK06136.1"/>
    <property type="match status" value="1"/>
</dbReference>
<dbReference type="Pfam" id="PF13241">
    <property type="entry name" value="NAD_binding_7"/>
    <property type="match status" value="1"/>
</dbReference>
<accession>A0A7Z0CJQ7</accession>
<dbReference type="PANTHER" id="PTHR45790:SF3">
    <property type="entry name" value="S-ADENOSYL-L-METHIONINE-DEPENDENT UROPORPHYRINOGEN III METHYLTRANSFERASE, CHLOROPLASTIC"/>
    <property type="match status" value="1"/>
</dbReference>
<dbReference type="InterPro" id="IPR035996">
    <property type="entry name" value="4pyrrol_Methylase_sf"/>
</dbReference>
<evidence type="ECO:0000259" key="7">
    <source>
        <dbReference type="Pfam" id="PF00590"/>
    </source>
</evidence>
<evidence type="ECO:0000256" key="2">
    <source>
        <dbReference type="ARBA" id="ARBA00022603"/>
    </source>
</evidence>
<sequence>MIVSLGLARRRVVVVGGGGVGTRRSRALVAEGADVLVVAPFASADIAAMASRGELEWRQRAVSRADIEGAWLVVAATDNPTANASITLWCEEQRTWCVNAADAEGTPARVAAQSTHGDVAIGVVSLGAADPRRAVRIRDALGRVIDEGDIDVRHVRAREGRVMLVGSGPGAEDLVTVRGMRALAEADVVVADRLGATMLLDRLSHDVEIIDVGKSPDHHPVPQHEINDLLVDRAKKGLTVVRLKGGDPFVFGRGGEEVHACVSAGVSVEVIPGITSAIAVPGLAGIPVTQRGVAATVVITSGHLGPDEATRAALAEGATVVALMAVGTMGDFMAAALDAGADPRTPVAIIECGSTPRERVTRATISDASLIADETGVKPPAVIVIGGVALDGLLASKVAATPRP</sequence>
<dbReference type="InterPro" id="IPR014777">
    <property type="entry name" value="4pyrrole_Mease_sub1"/>
</dbReference>
<evidence type="ECO:0000256" key="3">
    <source>
        <dbReference type="ARBA" id="ARBA00022679"/>
    </source>
</evidence>
<name>A0A7Z0CJQ7_9MICO</name>
<evidence type="ECO:0000313" key="9">
    <source>
        <dbReference type="Proteomes" id="UP000547973"/>
    </source>
</evidence>
<dbReference type="GO" id="GO:0019354">
    <property type="term" value="P:siroheme biosynthetic process"/>
    <property type="evidence" value="ECO:0007669"/>
    <property type="project" value="InterPro"/>
</dbReference>
<protein>
    <recommendedName>
        <fullName evidence="1">uroporphyrinogen-III C-methyltransferase</fullName>
        <ecNumber evidence="1">2.1.1.107</ecNumber>
    </recommendedName>
</protein>
<dbReference type="InterPro" id="IPR012409">
    <property type="entry name" value="Sirohaem_synth"/>
</dbReference>
<dbReference type="GO" id="GO:0043115">
    <property type="term" value="F:precorrin-2 dehydrogenase activity"/>
    <property type="evidence" value="ECO:0007669"/>
    <property type="project" value="InterPro"/>
</dbReference>
<dbReference type="InterPro" id="IPR036291">
    <property type="entry name" value="NAD(P)-bd_dom_sf"/>
</dbReference>
<gene>
    <name evidence="8" type="ORF">BKA03_001146</name>
</gene>
<dbReference type="RefSeq" id="WP_062075280.1">
    <property type="nucleotide sequence ID" value="NZ_BBRC01000007.1"/>
</dbReference>
<dbReference type="NCBIfam" id="TIGR01469">
    <property type="entry name" value="cobA_cysG_Cterm"/>
    <property type="match status" value="1"/>
</dbReference>
<reference evidence="8 9" key="1">
    <citation type="submission" date="2020-07" db="EMBL/GenBank/DDBJ databases">
        <title>Sequencing the genomes of 1000 actinobacteria strains.</title>
        <authorList>
            <person name="Klenk H.-P."/>
        </authorList>
    </citation>
    <scope>NUCLEOTIDE SEQUENCE [LARGE SCALE GENOMIC DNA]</scope>
    <source>
        <strain evidence="8 9">DSM 19970</strain>
    </source>
</reference>
<evidence type="ECO:0000256" key="4">
    <source>
        <dbReference type="ARBA" id="ARBA00022691"/>
    </source>
</evidence>
<dbReference type="Gene3D" id="3.40.1010.10">
    <property type="entry name" value="Cobalt-precorrin-4 Transmethylase, Domain 1"/>
    <property type="match status" value="1"/>
</dbReference>
<evidence type="ECO:0000256" key="1">
    <source>
        <dbReference type="ARBA" id="ARBA00012162"/>
    </source>
</evidence>
<dbReference type="SUPFAM" id="SSF53790">
    <property type="entry name" value="Tetrapyrrole methylase"/>
    <property type="match status" value="1"/>
</dbReference>
<keyword evidence="4" id="KW-0949">S-adenosyl-L-methionine</keyword>
<dbReference type="CDD" id="cd11642">
    <property type="entry name" value="SUMT"/>
    <property type="match status" value="1"/>
</dbReference>
<dbReference type="GO" id="GO:0051287">
    <property type="term" value="F:NAD binding"/>
    <property type="evidence" value="ECO:0007669"/>
    <property type="project" value="InterPro"/>
</dbReference>
<comment type="caution">
    <text evidence="8">The sequence shown here is derived from an EMBL/GenBank/DDBJ whole genome shotgun (WGS) entry which is preliminary data.</text>
</comment>
<dbReference type="GO" id="GO:0032259">
    <property type="term" value="P:methylation"/>
    <property type="evidence" value="ECO:0007669"/>
    <property type="project" value="UniProtKB-KW"/>
</dbReference>
<keyword evidence="9" id="KW-1185">Reference proteome</keyword>
<feature type="active site" description="Proton donor" evidence="6">
    <location>
        <position position="214"/>
    </location>
</feature>
<dbReference type="Proteomes" id="UP000547973">
    <property type="component" value="Unassembled WGS sequence"/>
</dbReference>
<keyword evidence="8" id="KW-0560">Oxidoreductase</keyword>
<dbReference type="GO" id="GO:0004851">
    <property type="term" value="F:uroporphyrin-III C-methyltransferase activity"/>
    <property type="evidence" value="ECO:0007669"/>
    <property type="project" value="UniProtKB-EC"/>
</dbReference>